<keyword evidence="3" id="KW-1185">Reference proteome</keyword>
<protein>
    <submittedName>
        <fullName evidence="2">Uncharacterized protein</fullName>
    </submittedName>
</protein>
<feature type="compositionally biased region" description="Gly residues" evidence="1">
    <location>
        <begin position="26"/>
        <end position="40"/>
    </location>
</feature>
<dbReference type="Proteomes" id="UP000199054">
    <property type="component" value="Unassembled WGS sequence"/>
</dbReference>
<reference evidence="2 3" key="1">
    <citation type="submission" date="2016-10" db="EMBL/GenBank/DDBJ databases">
        <authorList>
            <person name="de Groot N.N."/>
        </authorList>
    </citation>
    <scope>NUCLEOTIDE SEQUENCE [LARGE SCALE GENOMIC DNA]</scope>
    <source>
        <strain evidence="2 3">DSM 8512</strain>
    </source>
</reference>
<evidence type="ECO:0000313" key="2">
    <source>
        <dbReference type="EMBL" id="SEN85197.1"/>
    </source>
</evidence>
<dbReference type="OrthoDB" id="7856651at2"/>
<gene>
    <name evidence="2" type="ORF">SAMN04489859_101933</name>
</gene>
<feature type="compositionally biased region" description="Low complexity" evidence="1">
    <location>
        <begin position="41"/>
        <end position="51"/>
    </location>
</feature>
<dbReference type="STRING" id="34002.SAMN04489859_101933"/>
<dbReference type="AlphaFoldDB" id="A0A1H8JXR8"/>
<sequence length="238" mass="24863">MTNPSSSISDSARRAAHSARSRLSQGGSGGSASAGSGSRGSGSNSNSSGSNDAAMPAELSGGRTCHSCPDWRYVMGIRRLGGVPYLYSWHHLFLIAWNRGGTGAMPTYSAFPSHPDGDAGVLGPLKGASTSDSSKPVEAGHETDPADSGDMGYLQSAHAADFARSGEYAPDNRYVILRDMNRDLGTELMAQSHAMDAMRIRYVPTGPNSNSFAMSLAERVGLPRRKPEGDAPGSGIKI</sequence>
<feature type="compositionally biased region" description="Low complexity" evidence="1">
    <location>
        <begin position="1"/>
        <end position="10"/>
    </location>
</feature>
<dbReference type="RefSeq" id="WP_090613290.1">
    <property type="nucleotide sequence ID" value="NZ_CP067126.1"/>
</dbReference>
<feature type="region of interest" description="Disordered" evidence="1">
    <location>
        <begin position="124"/>
        <end position="151"/>
    </location>
</feature>
<proteinExistence type="predicted"/>
<accession>A0A1H8JXR8</accession>
<feature type="region of interest" description="Disordered" evidence="1">
    <location>
        <begin position="1"/>
        <end position="62"/>
    </location>
</feature>
<evidence type="ECO:0000256" key="1">
    <source>
        <dbReference type="SAM" id="MobiDB-lite"/>
    </source>
</evidence>
<dbReference type="EMBL" id="FODE01000019">
    <property type="protein sequence ID" value="SEN85197.1"/>
    <property type="molecule type" value="Genomic_DNA"/>
</dbReference>
<organism evidence="2 3">
    <name type="scientific">Paracoccus alcaliphilus</name>
    <dbReference type="NCBI Taxonomy" id="34002"/>
    <lineage>
        <taxon>Bacteria</taxon>
        <taxon>Pseudomonadati</taxon>
        <taxon>Pseudomonadota</taxon>
        <taxon>Alphaproteobacteria</taxon>
        <taxon>Rhodobacterales</taxon>
        <taxon>Paracoccaceae</taxon>
        <taxon>Paracoccus</taxon>
    </lineage>
</organism>
<name>A0A1H8JXR8_9RHOB</name>
<evidence type="ECO:0000313" key="3">
    <source>
        <dbReference type="Proteomes" id="UP000199054"/>
    </source>
</evidence>